<feature type="chain" id="PRO_5002062742" evidence="1">
    <location>
        <begin position="21"/>
        <end position="89"/>
    </location>
</feature>
<keyword evidence="1" id="KW-0732">Signal</keyword>
<sequence length="89" mass="9834">MNPTVLPIDLWLQGLGVLVGVCCPCMREMITLVSVCGVVEDSEKTRGKLLDDGQVVWLISFGNGNILKDLCWKPLMDVVELYRVVASHC</sequence>
<dbReference type="AlphaFoldDB" id="A0A0A9GV35"/>
<name>A0A0A9GV35_ARUDO</name>
<evidence type="ECO:0000313" key="2">
    <source>
        <dbReference type="EMBL" id="JAE27399.1"/>
    </source>
</evidence>
<dbReference type="EMBL" id="GBRH01170497">
    <property type="protein sequence ID" value="JAE27399.1"/>
    <property type="molecule type" value="Transcribed_RNA"/>
</dbReference>
<accession>A0A0A9GV35</accession>
<organism evidence="2">
    <name type="scientific">Arundo donax</name>
    <name type="common">Giant reed</name>
    <name type="synonym">Donax arundinaceus</name>
    <dbReference type="NCBI Taxonomy" id="35708"/>
    <lineage>
        <taxon>Eukaryota</taxon>
        <taxon>Viridiplantae</taxon>
        <taxon>Streptophyta</taxon>
        <taxon>Embryophyta</taxon>
        <taxon>Tracheophyta</taxon>
        <taxon>Spermatophyta</taxon>
        <taxon>Magnoliopsida</taxon>
        <taxon>Liliopsida</taxon>
        <taxon>Poales</taxon>
        <taxon>Poaceae</taxon>
        <taxon>PACMAD clade</taxon>
        <taxon>Arundinoideae</taxon>
        <taxon>Arundineae</taxon>
        <taxon>Arundo</taxon>
    </lineage>
</organism>
<evidence type="ECO:0000256" key="1">
    <source>
        <dbReference type="SAM" id="SignalP"/>
    </source>
</evidence>
<reference evidence="2" key="2">
    <citation type="journal article" date="2015" name="Data Brief">
        <title>Shoot transcriptome of the giant reed, Arundo donax.</title>
        <authorList>
            <person name="Barrero R.A."/>
            <person name="Guerrero F.D."/>
            <person name="Moolhuijzen P."/>
            <person name="Goolsby J.A."/>
            <person name="Tidwell J."/>
            <person name="Bellgard S.E."/>
            <person name="Bellgard M.I."/>
        </authorList>
    </citation>
    <scope>NUCLEOTIDE SEQUENCE</scope>
    <source>
        <tissue evidence="2">Shoot tissue taken approximately 20 cm above the soil surface</tissue>
    </source>
</reference>
<reference evidence="2" key="1">
    <citation type="submission" date="2014-09" db="EMBL/GenBank/DDBJ databases">
        <authorList>
            <person name="Magalhaes I.L.F."/>
            <person name="Oliveira U."/>
            <person name="Santos F.R."/>
            <person name="Vidigal T.H.D.A."/>
            <person name="Brescovit A.D."/>
            <person name="Santos A.J."/>
        </authorList>
    </citation>
    <scope>NUCLEOTIDE SEQUENCE</scope>
    <source>
        <tissue evidence="2">Shoot tissue taken approximately 20 cm above the soil surface</tissue>
    </source>
</reference>
<proteinExistence type="predicted"/>
<protein>
    <submittedName>
        <fullName evidence="2">Uncharacterized protein</fullName>
    </submittedName>
</protein>
<feature type="signal peptide" evidence="1">
    <location>
        <begin position="1"/>
        <end position="20"/>
    </location>
</feature>